<dbReference type="AlphaFoldDB" id="A0AAV5SYL9"/>
<name>A0AAV5SYL9_9BILA</name>
<evidence type="ECO:0000313" key="3">
    <source>
        <dbReference type="Proteomes" id="UP001432027"/>
    </source>
</evidence>
<evidence type="ECO:0000313" key="2">
    <source>
        <dbReference type="EMBL" id="GMS85170.1"/>
    </source>
</evidence>
<feature type="non-terminal residue" evidence="2">
    <location>
        <position position="1"/>
    </location>
</feature>
<dbReference type="PANTHER" id="PTHR37433:SF5">
    <property type="entry name" value="DUF753 DOMAIN-CONTAINING PROTEIN-RELATED"/>
    <property type="match status" value="1"/>
</dbReference>
<dbReference type="Proteomes" id="UP001432027">
    <property type="component" value="Unassembled WGS sequence"/>
</dbReference>
<reference evidence="2" key="1">
    <citation type="submission" date="2023-10" db="EMBL/GenBank/DDBJ databases">
        <title>Genome assembly of Pristionchus species.</title>
        <authorList>
            <person name="Yoshida K."/>
            <person name="Sommer R.J."/>
        </authorList>
    </citation>
    <scope>NUCLEOTIDE SEQUENCE</scope>
    <source>
        <strain evidence="2">RS0144</strain>
    </source>
</reference>
<accession>A0AAV5SYL9</accession>
<evidence type="ECO:0000259" key="1">
    <source>
        <dbReference type="Pfam" id="PF24602"/>
    </source>
</evidence>
<sequence>FMSFFPFVGLCYRFEYGITGTNFKRAGSVCACDTDYCNGGMKSLPTSPETVTTGNQTTIGVECFTDENRTITCRGDVCFLYRDTLKNEMERGCLISQRNAESRKLLYPGYTRDVFTDYYICNTPQCNRNVATANASISSVPVTGTTASPIIGTTPDEW</sequence>
<proteinExistence type="predicted"/>
<feature type="non-terminal residue" evidence="2">
    <location>
        <position position="158"/>
    </location>
</feature>
<gene>
    <name evidence="2" type="ORF">PENTCL1PPCAC_7345</name>
</gene>
<dbReference type="PANTHER" id="PTHR37433">
    <property type="entry name" value="PROTEIN CBG25136-RELATED"/>
    <property type="match status" value="1"/>
</dbReference>
<feature type="domain" description="DUF7622" evidence="1">
    <location>
        <begin position="67"/>
        <end position="130"/>
    </location>
</feature>
<organism evidence="2 3">
    <name type="scientific">Pristionchus entomophagus</name>
    <dbReference type="NCBI Taxonomy" id="358040"/>
    <lineage>
        <taxon>Eukaryota</taxon>
        <taxon>Metazoa</taxon>
        <taxon>Ecdysozoa</taxon>
        <taxon>Nematoda</taxon>
        <taxon>Chromadorea</taxon>
        <taxon>Rhabditida</taxon>
        <taxon>Rhabditina</taxon>
        <taxon>Diplogasteromorpha</taxon>
        <taxon>Diplogasteroidea</taxon>
        <taxon>Neodiplogasteridae</taxon>
        <taxon>Pristionchus</taxon>
    </lineage>
</organism>
<dbReference type="EMBL" id="BTSX01000002">
    <property type="protein sequence ID" value="GMS85170.1"/>
    <property type="molecule type" value="Genomic_DNA"/>
</dbReference>
<comment type="caution">
    <text evidence="2">The sequence shown here is derived from an EMBL/GenBank/DDBJ whole genome shotgun (WGS) entry which is preliminary data.</text>
</comment>
<keyword evidence="3" id="KW-1185">Reference proteome</keyword>
<dbReference type="Pfam" id="PF24602">
    <property type="entry name" value="DUF7622"/>
    <property type="match status" value="1"/>
</dbReference>
<dbReference type="InterPro" id="IPR056039">
    <property type="entry name" value="DUF7622"/>
</dbReference>
<protein>
    <recommendedName>
        <fullName evidence="1">DUF7622 domain-containing protein</fullName>
    </recommendedName>
</protein>